<organism evidence="2 3">
    <name type="scientific">Virgisporangium aurantiacum</name>
    <dbReference type="NCBI Taxonomy" id="175570"/>
    <lineage>
        <taxon>Bacteria</taxon>
        <taxon>Bacillati</taxon>
        <taxon>Actinomycetota</taxon>
        <taxon>Actinomycetes</taxon>
        <taxon>Micromonosporales</taxon>
        <taxon>Micromonosporaceae</taxon>
        <taxon>Virgisporangium</taxon>
    </lineage>
</organism>
<sequence>MHYDRVDDRPVPDVAIVMESTYPYLKGGVSAVVHDIVRENHDLTFGIIHISWDSSSPTEDLYGVPENVLWIHTLYLSMQEHRHDFMALNPGVLKMNSADRARLATRLFSAVQAIFDGDMTPMWRLYDEGMNPLTREFPVWALLGSREFMEVLQTKLASLGLPLTDAFWLMREFFSLSYALLNEVIPRARVYHAHTTGYASLIGAAAARQHGAKFLLTEHNLYVRDTVNTLLDRNMALQVKANDWREFDVDPTKRAWMAWWIEMGRFCYPSASHITYLYREAIAEARDLGAPMTDDVMSIVPNGMTMKDFDGAYSKRLRAIEEMLLDGSSRVWRLAYIARVVPIKGLLEFVSSARLLIDRGVTNWGIDILGPTDHVPAAYLKSCMDRIDELGMKEFFTFRGTVNVRAVIGDYELLVLPSFNEGQPIVVLEAMTAAVPTIGTIVGGMPQLISERLTHETGRTWDSCGVLVDPANMIPGIADALQSVLADLEGYEQLARNARGRVEDFFQLHEAMLLYNRLYRHLAGLSATSVADNAADTNFHGSVEVGPNAAVGRIPVRVDWHQVNERVLPQQVTGEARSTIYYSANVRAAHADLGTELTAGDLIGRDEDHPNAPIAVAAPKSDH</sequence>
<dbReference type="Gene3D" id="3.40.50.2000">
    <property type="entry name" value="Glycogen Phosphorylase B"/>
    <property type="match status" value="2"/>
</dbReference>
<keyword evidence="3" id="KW-1185">Reference proteome</keyword>
<dbReference type="Pfam" id="PF13692">
    <property type="entry name" value="Glyco_trans_1_4"/>
    <property type="match status" value="1"/>
</dbReference>
<dbReference type="EMBL" id="BOPG01000043">
    <property type="protein sequence ID" value="GIJ58892.1"/>
    <property type="molecule type" value="Genomic_DNA"/>
</dbReference>
<dbReference type="RefSeq" id="WP_204000316.1">
    <property type="nucleotide sequence ID" value="NZ_BOPG01000043.1"/>
</dbReference>
<dbReference type="InterPro" id="IPR047691">
    <property type="entry name" value="PelF-like"/>
</dbReference>
<evidence type="ECO:0000313" key="2">
    <source>
        <dbReference type="EMBL" id="GIJ58892.1"/>
    </source>
</evidence>
<keyword evidence="2" id="KW-0328">Glycosyltransferase</keyword>
<dbReference type="GO" id="GO:0016757">
    <property type="term" value="F:glycosyltransferase activity"/>
    <property type="evidence" value="ECO:0007669"/>
    <property type="project" value="UniProtKB-KW"/>
</dbReference>
<reference evidence="2" key="1">
    <citation type="submission" date="2021-01" db="EMBL/GenBank/DDBJ databases">
        <title>Whole genome shotgun sequence of Virgisporangium aurantiacum NBRC 16421.</title>
        <authorList>
            <person name="Komaki H."/>
            <person name="Tamura T."/>
        </authorList>
    </citation>
    <scope>NUCLEOTIDE SEQUENCE</scope>
    <source>
        <strain evidence="2">NBRC 16421</strain>
    </source>
</reference>
<comment type="caution">
    <text evidence="2">The sequence shown here is derived from an EMBL/GenBank/DDBJ whole genome shotgun (WGS) entry which is preliminary data.</text>
</comment>
<evidence type="ECO:0000313" key="3">
    <source>
        <dbReference type="Proteomes" id="UP000612585"/>
    </source>
</evidence>
<dbReference type="NCBIfam" id="NF038011">
    <property type="entry name" value="PelF"/>
    <property type="match status" value="1"/>
</dbReference>
<keyword evidence="2" id="KW-0808">Transferase</keyword>
<protein>
    <submittedName>
        <fullName evidence="2">LPS N-acetylglucosaminyltransferase</fullName>
    </submittedName>
</protein>
<gene>
    <name evidence="2" type="ORF">Vau01_064080</name>
</gene>
<evidence type="ECO:0000259" key="1">
    <source>
        <dbReference type="Pfam" id="PF11997"/>
    </source>
</evidence>
<accession>A0A8J3Z8A5</accession>
<proteinExistence type="predicted"/>
<feature type="domain" description="DUF3492" evidence="1">
    <location>
        <begin position="13"/>
        <end position="291"/>
    </location>
</feature>
<name>A0A8J3Z8A5_9ACTN</name>
<dbReference type="PANTHER" id="PTHR12526">
    <property type="entry name" value="GLYCOSYLTRANSFERASE"/>
    <property type="match status" value="1"/>
</dbReference>
<dbReference type="InterPro" id="IPR022622">
    <property type="entry name" value="DUF3492"/>
</dbReference>
<dbReference type="PANTHER" id="PTHR12526:SF608">
    <property type="entry name" value="PELF"/>
    <property type="match status" value="1"/>
</dbReference>
<dbReference type="Proteomes" id="UP000612585">
    <property type="component" value="Unassembled WGS sequence"/>
</dbReference>
<dbReference type="SUPFAM" id="SSF53756">
    <property type="entry name" value="UDP-Glycosyltransferase/glycogen phosphorylase"/>
    <property type="match status" value="1"/>
</dbReference>
<dbReference type="AlphaFoldDB" id="A0A8J3Z8A5"/>
<dbReference type="Pfam" id="PF11997">
    <property type="entry name" value="DUF3492"/>
    <property type="match status" value="1"/>
</dbReference>